<feature type="compositionally biased region" description="Polar residues" evidence="1">
    <location>
        <begin position="104"/>
        <end position="117"/>
    </location>
</feature>
<proteinExistence type="predicted"/>
<dbReference type="EMBL" id="CADEAL010000432">
    <property type="protein sequence ID" value="CAB1420062.1"/>
    <property type="molecule type" value="Genomic_DNA"/>
</dbReference>
<organism evidence="2 3">
    <name type="scientific">Pleuronectes platessa</name>
    <name type="common">European plaice</name>
    <dbReference type="NCBI Taxonomy" id="8262"/>
    <lineage>
        <taxon>Eukaryota</taxon>
        <taxon>Metazoa</taxon>
        <taxon>Chordata</taxon>
        <taxon>Craniata</taxon>
        <taxon>Vertebrata</taxon>
        <taxon>Euteleostomi</taxon>
        <taxon>Actinopterygii</taxon>
        <taxon>Neopterygii</taxon>
        <taxon>Teleostei</taxon>
        <taxon>Neoteleostei</taxon>
        <taxon>Acanthomorphata</taxon>
        <taxon>Carangaria</taxon>
        <taxon>Pleuronectiformes</taxon>
        <taxon>Pleuronectoidei</taxon>
        <taxon>Pleuronectidae</taxon>
        <taxon>Pleuronectes</taxon>
    </lineage>
</organism>
<name>A0A9N7YBH1_PLEPL</name>
<gene>
    <name evidence="2" type="ORF">PLEPLA_LOCUS7937</name>
</gene>
<feature type="region of interest" description="Disordered" evidence="1">
    <location>
        <begin position="96"/>
        <end position="117"/>
    </location>
</feature>
<comment type="caution">
    <text evidence="2">The sequence shown here is derived from an EMBL/GenBank/DDBJ whole genome shotgun (WGS) entry which is preliminary data.</text>
</comment>
<dbReference type="AlphaFoldDB" id="A0A9N7YBH1"/>
<evidence type="ECO:0000313" key="3">
    <source>
        <dbReference type="Proteomes" id="UP001153269"/>
    </source>
</evidence>
<accession>A0A9N7YBH1</accession>
<evidence type="ECO:0000256" key="1">
    <source>
        <dbReference type="SAM" id="MobiDB-lite"/>
    </source>
</evidence>
<evidence type="ECO:0000313" key="2">
    <source>
        <dbReference type="EMBL" id="CAB1420062.1"/>
    </source>
</evidence>
<keyword evidence="3" id="KW-1185">Reference proteome</keyword>
<sequence length="117" mass="12581">MCGPDWSIQTPPPPCVVQAWSIQTAPPMCGPDWSIQTAPPMCGPGAAAEFLPVASSGFSTLLGCLCHFTPSQPPGSLIQSPDVSSQVFKEQRRIHSHYLDDQSNHTGEFQSRSLSDL</sequence>
<reference evidence="2" key="1">
    <citation type="submission" date="2020-03" db="EMBL/GenBank/DDBJ databases">
        <authorList>
            <person name="Weist P."/>
        </authorList>
    </citation>
    <scope>NUCLEOTIDE SEQUENCE</scope>
</reference>
<protein>
    <submittedName>
        <fullName evidence="2">Uncharacterized protein</fullName>
    </submittedName>
</protein>
<dbReference type="Proteomes" id="UP001153269">
    <property type="component" value="Unassembled WGS sequence"/>
</dbReference>